<gene>
    <name evidence="2" type="ORF">SAMN05216552_1004157</name>
</gene>
<evidence type="ECO:0000313" key="2">
    <source>
        <dbReference type="EMBL" id="SFU52737.1"/>
    </source>
</evidence>
<reference evidence="3" key="1">
    <citation type="submission" date="2016-10" db="EMBL/GenBank/DDBJ databases">
        <authorList>
            <person name="Varghese N."/>
            <person name="Submissions S."/>
        </authorList>
    </citation>
    <scope>NUCLEOTIDE SEQUENCE [LARGE SCALE GENOMIC DNA]</scope>
    <source>
        <strain evidence="3">CGMCC 1.11014</strain>
    </source>
</reference>
<feature type="region of interest" description="Disordered" evidence="1">
    <location>
        <begin position="135"/>
        <end position="168"/>
    </location>
</feature>
<dbReference type="OrthoDB" id="8775146at2"/>
<dbReference type="STRING" id="1035707.SAMN05216552_1004157"/>
<dbReference type="Proteomes" id="UP000199391">
    <property type="component" value="Unassembled WGS sequence"/>
</dbReference>
<dbReference type="RefSeq" id="WP_093554656.1">
    <property type="nucleotide sequence ID" value="NZ_FPBO01000004.1"/>
</dbReference>
<evidence type="ECO:0000313" key="3">
    <source>
        <dbReference type="Proteomes" id="UP000199391"/>
    </source>
</evidence>
<accession>A0A1I7GWA5</accession>
<sequence>MFSHTALAVPTSTLHRLLDHLRREGGGVTPEEAVEAAINLWLERKQEDTGDETIAGGYQWKSLFLPEGTKLTVVGRHSAGYARVIGDQLIHHGLPTSPNRFVLAVGGYVRNAWNDVMVHLPDGSRPKLAAILRRESQPQPQPAPRPAPAKAPQTAPAAKRSIAMESATEWPFIERRSVRTYPGDIPFDQPRTGG</sequence>
<proteinExistence type="predicted"/>
<organism evidence="2 3">
    <name type="scientific">Pseudoduganella namucuonensis</name>
    <dbReference type="NCBI Taxonomy" id="1035707"/>
    <lineage>
        <taxon>Bacteria</taxon>
        <taxon>Pseudomonadati</taxon>
        <taxon>Pseudomonadota</taxon>
        <taxon>Betaproteobacteria</taxon>
        <taxon>Burkholderiales</taxon>
        <taxon>Oxalobacteraceae</taxon>
        <taxon>Telluria group</taxon>
        <taxon>Pseudoduganella</taxon>
    </lineage>
</organism>
<keyword evidence="3" id="KW-1185">Reference proteome</keyword>
<evidence type="ECO:0000256" key="1">
    <source>
        <dbReference type="SAM" id="MobiDB-lite"/>
    </source>
</evidence>
<name>A0A1I7GWA5_9BURK</name>
<dbReference type="EMBL" id="FPBO01000004">
    <property type="protein sequence ID" value="SFU52737.1"/>
    <property type="molecule type" value="Genomic_DNA"/>
</dbReference>
<dbReference type="AlphaFoldDB" id="A0A1I7GWA5"/>
<feature type="compositionally biased region" description="Pro residues" evidence="1">
    <location>
        <begin position="139"/>
        <end position="149"/>
    </location>
</feature>
<protein>
    <submittedName>
        <fullName evidence="2">Uncharacterized protein</fullName>
    </submittedName>
</protein>